<feature type="domain" description="Condensation" evidence="1">
    <location>
        <begin position="50"/>
        <end position="312"/>
    </location>
</feature>
<dbReference type="GO" id="GO:0005737">
    <property type="term" value="C:cytoplasm"/>
    <property type="evidence" value="ECO:0007669"/>
    <property type="project" value="TreeGrafter"/>
</dbReference>
<reference evidence="3" key="1">
    <citation type="journal article" date="2010" name="Genome Res.">
        <title>Population genomic sequencing of Coccidioides fungi reveals recent hybridization and transposon control.</title>
        <authorList>
            <person name="Neafsey D.E."/>
            <person name="Barker B.M."/>
            <person name="Sharpton T.J."/>
            <person name="Stajich J.E."/>
            <person name="Park D.J."/>
            <person name="Whiston E."/>
            <person name="Hung C.-Y."/>
            <person name="McMahan C."/>
            <person name="White J."/>
            <person name="Sykes S."/>
            <person name="Heiman D."/>
            <person name="Young S."/>
            <person name="Zeng Q."/>
            <person name="Abouelleil A."/>
            <person name="Aftuck L."/>
            <person name="Bessette D."/>
            <person name="Brown A."/>
            <person name="FitzGerald M."/>
            <person name="Lui A."/>
            <person name="Macdonald J.P."/>
            <person name="Priest M."/>
            <person name="Orbach M.J."/>
            <person name="Galgiani J.N."/>
            <person name="Kirkland T.N."/>
            <person name="Cole G.T."/>
            <person name="Birren B.W."/>
            <person name="Henn M.R."/>
            <person name="Taylor J.W."/>
            <person name="Rounsley S.D."/>
        </authorList>
    </citation>
    <scope>NUCLEOTIDE SEQUENCE [LARGE SCALE GENOMIC DNA]</scope>
    <source>
        <strain evidence="3">RMSCC 3703</strain>
    </source>
</reference>
<dbReference type="GO" id="GO:0044550">
    <property type="term" value="P:secondary metabolite biosynthetic process"/>
    <property type="evidence" value="ECO:0007669"/>
    <property type="project" value="TreeGrafter"/>
</dbReference>
<dbReference type="Proteomes" id="UP000054559">
    <property type="component" value="Unassembled WGS sequence"/>
</dbReference>
<dbReference type="GO" id="GO:0043041">
    <property type="term" value="P:amino acid activation for nonribosomal peptide biosynthetic process"/>
    <property type="evidence" value="ECO:0007669"/>
    <property type="project" value="TreeGrafter"/>
</dbReference>
<evidence type="ECO:0000259" key="1">
    <source>
        <dbReference type="Pfam" id="PF00668"/>
    </source>
</evidence>
<dbReference type="GO" id="GO:0003824">
    <property type="term" value="F:catalytic activity"/>
    <property type="evidence" value="ECO:0007669"/>
    <property type="project" value="InterPro"/>
</dbReference>
<dbReference type="PANTHER" id="PTHR45527">
    <property type="entry name" value="NONRIBOSOMAL PEPTIDE SYNTHETASE"/>
    <property type="match status" value="1"/>
</dbReference>
<protein>
    <recommendedName>
        <fullName evidence="1">Condensation domain-containing protein</fullName>
    </recommendedName>
</protein>
<dbReference type="SUPFAM" id="SSF52777">
    <property type="entry name" value="CoA-dependent acyltransferases"/>
    <property type="match status" value="2"/>
</dbReference>
<dbReference type="InterPro" id="IPR023213">
    <property type="entry name" value="CAT-like_dom_sf"/>
</dbReference>
<evidence type="ECO:0000313" key="3">
    <source>
        <dbReference type="Proteomes" id="UP000054559"/>
    </source>
</evidence>
<dbReference type="Gene3D" id="3.30.559.10">
    <property type="entry name" value="Chloramphenicol acetyltransferase-like domain"/>
    <property type="match status" value="1"/>
</dbReference>
<dbReference type="Gene3D" id="3.30.559.30">
    <property type="entry name" value="Nonribosomal peptide synthetase, condensation domain"/>
    <property type="match status" value="1"/>
</dbReference>
<dbReference type="PANTHER" id="PTHR45527:SF1">
    <property type="entry name" value="FATTY ACID SYNTHASE"/>
    <property type="match status" value="1"/>
</dbReference>
<gene>
    <name evidence="2" type="ORF">CISG_08159</name>
</gene>
<dbReference type="STRING" id="454286.A0A0J8R4E8"/>
<dbReference type="Pfam" id="PF00668">
    <property type="entry name" value="Condensation"/>
    <property type="match status" value="1"/>
</dbReference>
<dbReference type="AlphaFoldDB" id="A0A0J8R4E8"/>
<dbReference type="EMBL" id="DS268181">
    <property type="protein sequence ID" value="KMU79999.1"/>
    <property type="molecule type" value="Genomic_DNA"/>
</dbReference>
<dbReference type="OrthoDB" id="416786at2759"/>
<sequence>MHCRTIKSMMKEVVADIQRDDDSVKTLISLEKALRSCLEADNVDLEGIDHVLPATPLQEGMLAEMIGSDYSHYFNHDVLEIEPHVDVDKLRNAFVKAVEESPILRTTFTQVSDPSLPFAFAQLVYSANFKLNWKEIDMAGRSIDDIFEQEKLEAIKSGLRSPPYRLRFLRSGAKRLLLISIAHALYDGWSLDLFHHTIATLYLGNSYQRPSYHSTLEHIINSASNEKALQFWKGYLEGVRPVSFPEKPGSNTDEIHRDGIAVKISSSNVIDFCKSQGITPQTLGLTCWLMVLAGYLRQLDVVCGTVMLGRDTVDALHSEK</sequence>
<organism evidence="2 3">
    <name type="scientific">Coccidioides immitis RMSCC 3703</name>
    <dbReference type="NCBI Taxonomy" id="454286"/>
    <lineage>
        <taxon>Eukaryota</taxon>
        <taxon>Fungi</taxon>
        <taxon>Dikarya</taxon>
        <taxon>Ascomycota</taxon>
        <taxon>Pezizomycotina</taxon>
        <taxon>Eurotiomycetes</taxon>
        <taxon>Eurotiomycetidae</taxon>
        <taxon>Onygenales</taxon>
        <taxon>Onygenaceae</taxon>
        <taxon>Coccidioides</taxon>
    </lineage>
</organism>
<accession>A0A0J8R4E8</accession>
<evidence type="ECO:0000313" key="2">
    <source>
        <dbReference type="EMBL" id="KMU79999.1"/>
    </source>
</evidence>
<dbReference type="GO" id="GO:0031177">
    <property type="term" value="F:phosphopantetheine binding"/>
    <property type="evidence" value="ECO:0007669"/>
    <property type="project" value="TreeGrafter"/>
</dbReference>
<dbReference type="InterPro" id="IPR001242">
    <property type="entry name" value="Condensation_dom"/>
</dbReference>
<proteinExistence type="predicted"/>
<name>A0A0J8R4E8_COCIT</name>